<comment type="catalytic activity">
    <reaction evidence="1">
        <text>[protein]-peptidylproline (omega=180) = [protein]-peptidylproline (omega=0)</text>
        <dbReference type="Rhea" id="RHEA:16237"/>
        <dbReference type="Rhea" id="RHEA-COMP:10747"/>
        <dbReference type="Rhea" id="RHEA-COMP:10748"/>
        <dbReference type="ChEBI" id="CHEBI:83833"/>
        <dbReference type="ChEBI" id="CHEBI:83834"/>
        <dbReference type="EC" id="5.2.1.8"/>
    </reaction>
</comment>
<dbReference type="PANTHER" id="PTHR47245">
    <property type="entry name" value="PEPTIDYLPROLYL ISOMERASE"/>
    <property type="match status" value="1"/>
</dbReference>
<dbReference type="AlphaFoldDB" id="A0A0S7YBS8"/>
<feature type="domain" description="PpiC" evidence="6">
    <location>
        <begin position="108"/>
        <end position="221"/>
    </location>
</feature>
<proteinExistence type="predicted"/>
<organism evidence="7 8">
    <name type="scientific">candidate division TA06 bacterium DG_78</name>
    <dbReference type="NCBI Taxonomy" id="1703772"/>
    <lineage>
        <taxon>Bacteria</taxon>
        <taxon>Bacteria division TA06</taxon>
    </lineage>
</organism>
<dbReference type="Pfam" id="PF13145">
    <property type="entry name" value="Rotamase_2"/>
    <property type="match status" value="1"/>
</dbReference>
<dbReference type="InterPro" id="IPR000297">
    <property type="entry name" value="PPIase_PpiC"/>
</dbReference>
<evidence type="ECO:0000256" key="3">
    <source>
        <dbReference type="ARBA" id="ARBA00022729"/>
    </source>
</evidence>
<comment type="caution">
    <text evidence="7">The sequence shown here is derived from an EMBL/GenBank/DDBJ whole genome shotgun (WGS) entry which is preliminary data.</text>
</comment>
<dbReference type="GO" id="GO:0003755">
    <property type="term" value="F:peptidyl-prolyl cis-trans isomerase activity"/>
    <property type="evidence" value="ECO:0007669"/>
    <property type="project" value="UniProtKB-KW"/>
</dbReference>
<accession>A0A0S7YBS8</accession>
<protein>
    <recommendedName>
        <fullName evidence="2">peptidylprolyl isomerase</fullName>
        <ecNumber evidence="2">5.2.1.8</ecNumber>
    </recommendedName>
</protein>
<dbReference type="PATRIC" id="fig|1703772.3.peg.135"/>
<evidence type="ECO:0000259" key="6">
    <source>
        <dbReference type="Pfam" id="PF13145"/>
    </source>
</evidence>
<gene>
    <name evidence="7" type="ORF">AMJ52_06955</name>
</gene>
<sequence length="429" mass="49545">MNYKNYIILSLFVLLVGCAPESPTIVSVGNETYTIADFKNLYQFTPTDDSLKRMNLVDEFVTYALMVTEARSRGYENDPIVVAAFETNMKDVISRSFYQAEVLDKIKVTESDIRKIYNSIVEQYHLARIVVAAESLAQNIEKKLRGGVVFDSLLKFSLDTMSVNGDIGKISAAALPPEILEQLRKTKIGGVTKAIPFDGYYYILKVLDYKIADAPKYADVRVNIETNIMRERAMDKGSEFVQKIIEKAKVEYNEEGLSLLLKPDSLLTEADLNTWVVKKYDTSYVYVKTIKNAVQYQYRQSFIAPQQLIDRVLTPDLIYDEAIRKNFDKKPETQKKLQHTLGQLLYQKLYSDEILEHATVDSMEVVKYYKENKRDYQGKNFSDIYFLIKNQLREQIIQSLRNNLFEDLREKYKPVINDVAVAKLLKEEM</sequence>
<dbReference type="PROSITE" id="PS51257">
    <property type="entry name" value="PROKAR_LIPOPROTEIN"/>
    <property type="match status" value="1"/>
</dbReference>
<dbReference type="Proteomes" id="UP000051012">
    <property type="component" value="Unassembled WGS sequence"/>
</dbReference>
<evidence type="ECO:0000313" key="7">
    <source>
        <dbReference type="EMBL" id="KPJ72245.1"/>
    </source>
</evidence>
<keyword evidence="4" id="KW-0697">Rotamase</keyword>
<reference evidence="7 8" key="1">
    <citation type="journal article" date="2015" name="Microbiome">
        <title>Genomic resolution of linkages in carbon, nitrogen, and sulfur cycling among widespread estuary sediment bacteria.</title>
        <authorList>
            <person name="Baker B.J."/>
            <person name="Lazar C.S."/>
            <person name="Teske A.P."/>
            <person name="Dick G.J."/>
        </authorList>
    </citation>
    <scope>NUCLEOTIDE SEQUENCE [LARGE SCALE GENOMIC DNA]</scope>
    <source>
        <strain evidence="7">DG_78</strain>
    </source>
</reference>
<dbReference type="Gene3D" id="3.10.50.40">
    <property type="match status" value="1"/>
</dbReference>
<evidence type="ECO:0000256" key="2">
    <source>
        <dbReference type="ARBA" id="ARBA00013194"/>
    </source>
</evidence>
<evidence type="ECO:0000313" key="8">
    <source>
        <dbReference type="Proteomes" id="UP000051012"/>
    </source>
</evidence>
<dbReference type="PANTHER" id="PTHR47245:SF1">
    <property type="entry name" value="FOLDASE PROTEIN PRSA"/>
    <property type="match status" value="1"/>
</dbReference>
<dbReference type="SUPFAM" id="SSF54534">
    <property type="entry name" value="FKBP-like"/>
    <property type="match status" value="1"/>
</dbReference>
<dbReference type="InterPro" id="IPR050245">
    <property type="entry name" value="PrsA_foldase"/>
</dbReference>
<dbReference type="EMBL" id="LJNI01000088">
    <property type="protein sequence ID" value="KPJ72245.1"/>
    <property type="molecule type" value="Genomic_DNA"/>
</dbReference>
<evidence type="ECO:0000256" key="5">
    <source>
        <dbReference type="ARBA" id="ARBA00023235"/>
    </source>
</evidence>
<dbReference type="InterPro" id="IPR046357">
    <property type="entry name" value="PPIase_dom_sf"/>
</dbReference>
<dbReference type="EC" id="5.2.1.8" evidence="2"/>
<keyword evidence="3" id="KW-0732">Signal</keyword>
<evidence type="ECO:0000256" key="4">
    <source>
        <dbReference type="ARBA" id="ARBA00023110"/>
    </source>
</evidence>
<evidence type="ECO:0000256" key="1">
    <source>
        <dbReference type="ARBA" id="ARBA00000971"/>
    </source>
</evidence>
<name>A0A0S7YBS8_UNCT6</name>
<keyword evidence="5" id="KW-0413">Isomerase</keyword>